<comment type="caution">
    <text evidence="1">The sequence shown here is derived from an EMBL/GenBank/DDBJ whole genome shotgun (WGS) entry which is preliminary data.</text>
</comment>
<dbReference type="Proteomes" id="UP000828390">
    <property type="component" value="Unassembled WGS sequence"/>
</dbReference>
<reference evidence="1" key="1">
    <citation type="journal article" date="2019" name="bioRxiv">
        <title>The Genome of the Zebra Mussel, Dreissena polymorpha: A Resource for Invasive Species Research.</title>
        <authorList>
            <person name="McCartney M.A."/>
            <person name="Auch B."/>
            <person name="Kono T."/>
            <person name="Mallez S."/>
            <person name="Zhang Y."/>
            <person name="Obille A."/>
            <person name="Becker A."/>
            <person name="Abrahante J.E."/>
            <person name="Garbe J."/>
            <person name="Badalamenti J.P."/>
            <person name="Herman A."/>
            <person name="Mangelson H."/>
            <person name="Liachko I."/>
            <person name="Sullivan S."/>
            <person name="Sone E.D."/>
            <person name="Koren S."/>
            <person name="Silverstein K.A.T."/>
            <person name="Beckman K.B."/>
            <person name="Gohl D.M."/>
        </authorList>
    </citation>
    <scope>NUCLEOTIDE SEQUENCE</scope>
    <source>
        <strain evidence="1">Duluth1</strain>
        <tissue evidence="1">Whole animal</tissue>
    </source>
</reference>
<gene>
    <name evidence="1" type="ORF">DPMN_092255</name>
</gene>
<evidence type="ECO:0000313" key="2">
    <source>
        <dbReference type="Proteomes" id="UP000828390"/>
    </source>
</evidence>
<accession>A0A9D4L3L1</accession>
<dbReference type="AlphaFoldDB" id="A0A9D4L3L1"/>
<keyword evidence="2" id="KW-1185">Reference proteome</keyword>
<sequence>MRSEIGQVLSIAIAVNDLFTTPAQRFDMSRSERKVYKCALSGSRLYVTNDCDHKLLTLSMDATVLSSLDDPAFCAPSAVHLSESGLLLVCGQYLNNLVHVDGEREW</sequence>
<proteinExistence type="predicted"/>
<dbReference type="SUPFAM" id="SSF101898">
    <property type="entry name" value="NHL repeat"/>
    <property type="match status" value="1"/>
</dbReference>
<protein>
    <submittedName>
        <fullName evidence="1">Uncharacterized protein</fullName>
    </submittedName>
</protein>
<reference evidence="1" key="2">
    <citation type="submission" date="2020-11" db="EMBL/GenBank/DDBJ databases">
        <authorList>
            <person name="McCartney M.A."/>
            <person name="Auch B."/>
            <person name="Kono T."/>
            <person name="Mallez S."/>
            <person name="Becker A."/>
            <person name="Gohl D.M."/>
            <person name="Silverstein K.A.T."/>
            <person name="Koren S."/>
            <person name="Bechman K.B."/>
            <person name="Herman A."/>
            <person name="Abrahante J.E."/>
            <person name="Garbe J."/>
        </authorList>
    </citation>
    <scope>NUCLEOTIDE SEQUENCE</scope>
    <source>
        <strain evidence="1">Duluth1</strain>
        <tissue evidence="1">Whole animal</tissue>
    </source>
</reference>
<evidence type="ECO:0000313" key="1">
    <source>
        <dbReference type="EMBL" id="KAH3849851.1"/>
    </source>
</evidence>
<dbReference type="EMBL" id="JAIWYP010000003">
    <property type="protein sequence ID" value="KAH3849851.1"/>
    <property type="molecule type" value="Genomic_DNA"/>
</dbReference>
<name>A0A9D4L3L1_DREPO</name>
<organism evidence="1 2">
    <name type="scientific">Dreissena polymorpha</name>
    <name type="common">Zebra mussel</name>
    <name type="synonym">Mytilus polymorpha</name>
    <dbReference type="NCBI Taxonomy" id="45954"/>
    <lineage>
        <taxon>Eukaryota</taxon>
        <taxon>Metazoa</taxon>
        <taxon>Spiralia</taxon>
        <taxon>Lophotrochozoa</taxon>
        <taxon>Mollusca</taxon>
        <taxon>Bivalvia</taxon>
        <taxon>Autobranchia</taxon>
        <taxon>Heteroconchia</taxon>
        <taxon>Euheterodonta</taxon>
        <taxon>Imparidentia</taxon>
        <taxon>Neoheterodontei</taxon>
        <taxon>Myida</taxon>
        <taxon>Dreissenoidea</taxon>
        <taxon>Dreissenidae</taxon>
        <taxon>Dreissena</taxon>
    </lineage>
</organism>